<dbReference type="Proteomes" id="UP001431783">
    <property type="component" value="Unassembled WGS sequence"/>
</dbReference>
<evidence type="ECO:0000256" key="5">
    <source>
        <dbReference type="ARBA" id="ARBA00023136"/>
    </source>
</evidence>
<comment type="similarity">
    <text evidence="2 6">Belongs to the anoctamin family.</text>
</comment>
<evidence type="ECO:0000256" key="3">
    <source>
        <dbReference type="ARBA" id="ARBA00022692"/>
    </source>
</evidence>
<comment type="caution">
    <text evidence="6">Lacks conserved residue(s) required for the propagation of feature annotation.</text>
</comment>
<keyword evidence="4 6" id="KW-1133">Transmembrane helix</keyword>
<dbReference type="GO" id="GO:0005886">
    <property type="term" value="C:plasma membrane"/>
    <property type="evidence" value="ECO:0007669"/>
    <property type="project" value="TreeGrafter"/>
</dbReference>
<dbReference type="AlphaFoldDB" id="A0AAW1TWW5"/>
<proteinExistence type="inferred from homology"/>
<evidence type="ECO:0000256" key="2">
    <source>
        <dbReference type="ARBA" id="ARBA00009671"/>
    </source>
</evidence>
<comment type="caution">
    <text evidence="8">The sequence shown here is derived from an EMBL/GenBank/DDBJ whole genome shotgun (WGS) entry which is preliminary data.</text>
</comment>
<accession>A0AAW1TWW5</accession>
<evidence type="ECO:0000256" key="4">
    <source>
        <dbReference type="ARBA" id="ARBA00022989"/>
    </source>
</evidence>
<dbReference type="InterPro" id="IPR007632">
    <property type="entry name" value="Anoctamin"/>
</dbReference>
<evidence type="ECO:0000313" key="8">
    <source>
        <dbReference type="EMBL" id="KAK9872300.1"/>
    </source>
</evidence>
<dbReference type="PANTHER" id="PTHR12308">
    <property type="entry name" value="ANOCTAMIN"/>
    <property type="match status" value="1"/>
</dbReference>
<protein>
    <recommendedName>
        <fullName evidence="6">Anoctamin</fullName>
    </recommendedName>
</protein>
<keyword evidence="9" id="KW-1185">Reference proteome</keyword>
<comment type="subcellular location">
    <subcellularLocation>
        <location evidence="1 6">Membrane</location>
        <topology evidence="1 6">Multi-pass membrane protein</topology>
    </subcellularLocation>
</comment>
<keyword evidence="5 6" id="KW-0472">Membrane</keyword>
<feature type="transmembrane region" description="Helical" evidence="6">
    <location>
        <begin position="406"/>
        <end position="427"/>
    </location>
</feature>
<feature type="transmembrane region" description="Helical" evidence="6">
    <location>
        <begin position="369"/>
        <end position="394"/>
    </location>
</feature>
<feature type="domain" description="Anoctamin transmembrane" evidence="7">
    <location>
        <begin position="259"/>
        <end position="442"/>
    </location>
</feature>
<dbReference type="PANTHER" id="PTHR12308:SF74">
    <property type="entry name" value="ANOCTAMIN"/>
    <property type="match status" value="1"/>
</dbReference>
<dbReference type="InterPro" id="IPR049452">
    <property type="entry name" value="Anoctamin_TM"/>
</dbReference>
<evidence type="ECO:0000256" key="6">
    <source>
        <dbReference type="RuleBase" id="RU280814"/>
    </source>
</evidence>
<dbReference type="Pfam" id="PF04547">
    <property type="entry name" value="Anoctamin"/>
    <property type="match status" value="1"/>
</dbReference>
<sequence length="488" mass="56566">MKLHYKFPERTASVCSHLNYSEEEEPSENENDNDNQNDYIDALWHVHKSIDRLLGDMSNTNLHQNYGSLTSLMDEEDDKLPPTYIVVTVDKNVPYQTLSWLVNKIRGSRRDGAAELIVMKQPCSTDEDYVLHVSATKIKFLEAAEEMEIMKEDSSGQMREFTVKQLDDFLPKGMGVEDLFTVADRQTIVRHELENVRALPEDDHVPGHADVRLYEGQSIFSVCRKHDIVKKIYPLHDHEHLKKLGQKWYISKKQPFDEIRLYFGEAIALYFTFLGYYTSSLIVPVAMGILQTLIPMESVLLFCAFNVVWVTVMLEVWRRKSNELAFRWGTIGMTSLDEPRANFRGTMAIDPITGKLTPQYPRYVTYVKMYCVSIPIVILCMIAAFFVMLCSFWIENWSKTFEEPYTSLVILPSIVYSVLVFVMNVYYRKLATFLTEWGEYKNMDILNETGSPVHNLKSIEITITVLTMLHQQMNTFFPASQHQRTSKN</sequence>
<name>A0AAW1TWW5_9CUCU</name>
<feature type="transmembrane region" description="Helical" evidence="6">
    <location>
        <begin position="299"/>
        <end position="317"/>
    </location>
</feature>
<evidence type="ECO:0000313" key="9">
    <source>
        <dbReference type="Proteomes" id="UP001431783"/>
    </source>
</evidence>
<keyword evidence="3 6" id="KW-0812">Transmembrane</keyword>
<reference evidence="8 9" key="1">
    <citation type="submission" date="2023-03" db="EMBL/GenBank/DDBJ databases">
        <title>Genome insight into feeding habits of ladybird beetles.</title>
        <authorList>
            <person name="Li H.-S."/>
            <person name="Huang Y.-H."/>
            <person name="Pang H."/>
        </authorList>
    </citation>
    <scope>NUCLEOTIDE SEQUENCE [LARGE SCALE GENOMIC DNA]</scope>
    <source>
        <strain evidence="8">SYSU_2023b</strain>
        <tissue evidence="8">Whole body</tissue>
    </source>
</reference>
<evidence type="ECO:0000259" key="7">
    <source>
        <dbReference type="Pfam" id="PF04547"/>
    </source>
</evidence>
<evidence type="ECO:0000256" key="1">
    <source>
        <dbReference type="ARBA" id="ARBA00004141"/>
    </source>
</evidence>
<dbReference type="GO" id="GO:0005254">
    <property type="term" value="F:chloride channel activity"/>
    <property type="evidence" value="ECO:0007669"/>
    <property type="project" value="TreeGrafter"/>
</dbReference>
<organism evidence="8 9">
    <name type="scientific">Henosepilachna vigintioctopunctata</name>
    <dbReference type="NCBI Taxonomy" id="420089"/>
    <lineage>
        <taxon>Eukaryota</taxon>
        <taxon>Metazoa</taxon>
        <taxon>Ecdysozoa</taxon>
        <taxon>Arthropoda</taxon>
        <taxon>Hexapoda</taxon>
        <taxon>Insecta</taxon>
        <taxon>Pterygota</taxon>
        <taxon>Neoptera</taxon>
        <taxon>Endopterygota</taxon>
        <taxon>Coleoptera</taxon>
        <taxon>Polyphaga</taxon>
        <taxon>Cucujiformia</taxon>
        <taxon>Coccinelloidea</taxon>
        <taxon>Coccinellidae</taxon>
        <taxon>Epilachninae</taxon>
        <taxon>Epilachnini</taxon>
        <taxon>Henosepilachna</taxon>
    </lineage>
</organism>
<feature type="transmembrane region" description="Helical" evidence="6">
    <location>
        <begin position="261"/>
        <end position="279"/>
    </location>
</feature>
<dbReference type="EMBL" id="JARQZJ010000010">
    <property type="protein sequence ID" value="KAK9872300.1"/>
    <property type="molecule type" value="Genomic_DNA"/>
</dbReference>
<gene>
    <name evidence="8" type="ORF">WA026_017103</name>
</gene>